<keyword evidence="1" id="KW-0732">Signal</keyword>
<evidence type="ECO:0000313" key="2">
    <source>
        <dbReference type="EMBL" id="KAK1671351.1"/>
    </source>
</evidence>
<evidence type="ECO:0000313" key="3">
    <source>
        <dbReference type="Proteomes" id="UP001224890"/>
    </source>
</evidence>
<evidence type="ECO:0000256" key="1">
    <source>
        <dbReference type="SAM" id="SignalP"/>
    </source>
</evidence>
<feature type="chain" id="PRO_5042615693" description="Secreted protein" evidence="1">
    <location>
        <begin position="16"/>
        <end position="87"/>
    </location>
</feature>
<dbReference type="Proteomes" id="UP001224890">
    <property type="component" value="Unassembled WGS sequence"/>
</dbReference>
<feature type="signal peptide" evidence="1">
    <location>
        <begin position="1"/>
        <end position="15"/>
    </location>
</feature>
<reference evidence="2" key="1">
    <citation type="submission" date="2021-06" db="EMBL/GenBank/DDBJ databases">
        <title>Comparative genomics, transcriptomics and evolutionary studies reveal genomic signatures of adaptation to plant cell wall in hemibiotrophic fungi.</title>
        <authorList>
            <consortium name="DOE Joint Genome Institute"/>
            <person name="Baroncelli R."/>
            <person name="Diaz J.F."/>
            <person name="Benocci T."/>
            <person name="Peng M."/>
            <person name="Battaglia E."/>
            <person name="Haridas S."/>
            <person name="Andreopoulos W."/>
            <person name="Labutti K."/>
            <person name="Pangilinan J."/>
            <person name="Floch G.L."/>
            <person name="Makela M.R."/>
            <person name="Henrissat B."/>
            <person name="Grigoriev I.V."/>
            <person name="Crouch J.A."/>
            <person name="De Vries R.P."/>
            <person name="Sukno S.A."/>
            <person name="Thon M.R."/>
        </authorList>
    </citation>
    <scope>NUCLEOTIDE SEQUENCE</scope>
    <source>
        <strain evidence="2">CBS 193.32</strain>
    </source>
</reference>
<dbReference type="RefSeq" id="XP_060425354.1">
    <property type="nucleotide sequence ID" value="XM_060566596.1"/>
</dbReference>
<organism evidence="2 3">
    <name type="scientific">Colletotrichum godetiae</name>
    <dbReference type="NCBI Taxonomy" id="1209918"/>
    <lineage>
        <taxon>Eukaryota</taxon>
        <taxon>Fungi</taxon>
        <taxon>Dikarya</taxon>
        <taxon>Ascomycota</taxon>
        <taxon>Pezizomycotina</taxon>
        <taxon>Sordariomycetes</taxon>
        <taxon>Hypocreomycetidae</taxon>
        <taxon>Glomerellales</taxon>
        <taxon>Glomerellaceae</taxon>
        <taxon>Colletotrichum</taxon>
        <taxon>Colletotrichum acutatum species complex</taxon>
    </lineage>
</organism>
<comment type="caution">
    <text evidence="2">The sequence shown here is derived from an EMBL/GenBank/DDBJ whole genome shotgun (WGS) entry which is preliminary data.</text>
</comment>
<evidence type="ECO:0008006" key="4">
    <source>
        <dbReference type="Google" id="ProtNLM"/>
    </source>
</evidence>
<accession>A0AAJ0ACE7</accession>
<gene>
    <name evidence="2" type="ORF">BDP55DRAFT_297313</name>
</gene>
<keyword evidence="3" id="KW-1185">Reference proteome</keyword>
<sequence>MLSHLLCALRTPAVAICVALRSTVHVHVYCQVSLICGDKSQVFSLWSRPWQRCICLDGIAASLISVAEIASMLPCIREASQSDLLGR</sequence>
<name>A0AAJ0ACE7_9PEZI</name>
<proteinExistence type="predicted"/>
<dbReference type="EMBL" id="JAHMHR010000048">
    <property type="protein sequence ID" value="KAK1671351.1"/>
    <property type="molecule type" value="Genomic_DNA"/>
</dbReference>
<dbReference type="AlphaFoldDB" id="A0AAJ0ACE7"/>
<protein>
    <recommendedName>
        <fullName evidence="4">Secreted protein</fullName>
    </recommendedName>
</protein>
<dbReference type="GeneID" id="85451122"/>